<feature type="compositionally biased region" description="Basic and acidic residues" evidence="9">
    <location>
        <begin position="563"/>
        <end position="573"/>
    </location>
</feature>
<dbReference type="PANTHER" id="PTHR23502">
    <property type="entry name" value="MAJOR FACILITATOR SUPERFAMILY"/>
    <property type="match status" value="1"/>
</dbReference>
<comment type="similarity">
    <text evidence="8">Belongs to the major facilitator superfamily. DHA1 family. Polyamines/proton antiporter (TC 2.A.1.2.16) subfamily.</text>
</comment>
<dbReference type="InterPro" id="IPR011701">
    <property type="entry name" value="MFS"/>
</dbReference>
<evidence type="ECO:0000256" key="6">
    <source>
        <dbReference type="ARBA" id="ARBA00022989"/>
    </source>
</evidence>
<dbReference type="AlphaFoldDB" id="A0A2I2F0H3"/>
<dbReference type="GeneID" id="36522670"/>
<keyword evidence="6 10" id="KW-1133">Transmembrane helix</keyword>
<name>A0A2I2F0H3_ASPCN</name>
<keyword evidence="7 10" id="KW-0472">Membrane</keyword>
<feature type="transmembrane region" description="Helical" evidence="10">
    <location>
        <begin position="83"/>
        <end position="106"/>
    </location>
</feature>
<feature type="transmembrane region" description="Helical" evidence="10">
    <location>
        <begin position="148"/>
        <end position="167"/>
    </location>
</feature>
<evidence type="ECO:0000256" key="7">
    <source>
        <dbReference type="ARBA" id="ARBA00023136"/>
    </source>
</evidence>
<dbReference type="Proteomes" id="UP000234585">
    <property type="component" value="Unassembled WGS sequence"/>
</dbReference>
<dbReference type="STRING" id="41067.A0A2I2F0H3"/>
<dbReference type="RefSeq" id="XP_024668134.1">
    <property type="nucleotide sequence ID" value="XM_024815510.1"/>
</dbReference>
<dbReference type="InterPro" id="IPR007248">
    <property type="entry name" value="Mpv17_PMP22"/>
</dbReference>
<dbReference type="GO" id="GO:0022857">
    <property type="term" value="F:transmembrane transporter activity"/>
    <property type="evidence" value="ECO:0007669"/>
    <property type="project" value="InterPro"/>
</dbReference>
<dbReference type="PROSITE" id="PS50850">
    <property type="entry name" value="MFS"/>
    <property type="match status" value="1"/>
</dbReference>
<keyword evidence="4" id="KW-1003">Cell membrane</keyword>
<dbReference type="GO" id="GO:0005886">
    <property type="term" value="C:plasma membrane"/>
    <property type="evidence" value="ECO:0007669"/>
    <property type="project" value="UniProtKB-SubCell"/>
</dbReference>
<feature type="transmembrane region" description="Helical" evidence="10">
    <location>
        <begin position="418"/>
        <end position="439"/>
    </location>
</feature>
<evidence type="ECO:0000313" key="13">
    <source>
        <dbReference type="Proteomes" id="UP000234585"/>
    </source>
</evidence>
<evidence type="ECO:0000256" key="8">
    <source>
        <dbReference type="ARBA" id="ARBA00038459"/>
    </source>
</evidence>
<evidence type="ECO:0000256" key="2">
    <source>
        <dbReference type="ARBA" id="ARBA00006824"/>
    </source>
</evidence>
<feature type="transmembrane region" description="Helical" evidence="10">
    <location>
        <begin position="351"/>
        <end position="371"/>
    </location>
</feature>
<feature type="transmembrane region" description="Helical" evidence="10">
    <location>
        <begin position="314"/>
        <end position="339"/>
    </location>
</feature>
<keyword evidence="5 10" id="KW-0812">Transmembrane</keyword>
<feature type="transmembrane region" description="Helical" evidence="10">
    <location>
        <begin position="208"/>
        <end position="231"/>
    </location>
</feature>
<keyword evidence="13" id="KW-1185">Reference proteome</keyword>
<evidence type="ECO:0000256" key="3">
    <source>
        <dbReference type="ARBA" id="ARBA00022448"/>
    </source>
</evidence>
<gene>
    <name evidence="12" type="ORF">BDW47DRAFT_120597</name>
</gene>
<dbReference type="InterPro" id="IPR020846">
    <property type="entry name" value="MFS_dom"/>
</dbReference>
<evidence type="ECO:0000313" key="12">
    <source>
        <dbReference type="EMBL" id="PLB34122.1"/>
    </source>
</evidence>
<comment type="similarity">
    <text evidence="2">Belongs to the peroxisomal membrane protein PXMP2/4 family.</text>
</comment>
<feature type="region of interest" description="Disordered" evidence="9">
    <location>
        <begin position="541"/>
        <end position="670"/>
    </location>
</feature>
<dbReference type="PANTHER" id="PTHR23502:SF186">
    <property type="entry name" value="MAJOR FACILITATOR SUPERFAMILY (MFS) PROFILE DOMAIN-CONTAINING PROTEIN"/>
    <property type="match status" value="1"/>
</dbReference>
<reference evidence="12 13" key="1">
    <citation type="submission" date="2017-12" db="EMBL/GenBank/DDBJ databases">
        <authorList>
            <consortium name="DOE Joint Genome Institute"/>
            <person name="Haridas S."/>
            <person name="Kjaerbolling I."/>
            <person name="Vesth T.C."/>
            <person name="Frisvad J.C."/>
            <person name="Nybo J.L."/>
            <person name="Theobald S."/>
            <person name="Kuo A."/>
            <person name="Bowyer P."/>
            <person name="Matsuda Y."/>
            <person name="Mondo S."/>
            <person name="Lyhne E.K."/>
            <person name="Kogle M.E."/>
            <person name="Clum A."/>
            <person name="Lipzen A."/>
            <person name="Salamov A."/>
            <person name="Ngan C.Y."/>
            <person name="Daum C."/>
            <person name="Chiniquy J."/>
            <person name="Barry K."/>
            <person name="LaButti K."/>
            <person name="Simmons B.A."/>
            <person name="Magnuson J.K."/>
            <person name="Mortensen U.H."/>
            <person name="Larsen T.O."/>
            <person name="Grigoriev I.V."/>
            <person name="Baker S.E."/>
            <person name="Andersen M.R."/>
            <person name="Nordberg H.P."/>
            <person name="Cantor M.N."/>
            <person name="Hua S.X."/>
        </authorList>
    </citation>
    <scope>NUCLEOTIDE SEQUENCE [LARGE SCALE GENOMIC DNA]</scope>
    <source>
        <strain evidence="12 13">CBS 102.13</strain>
    </source>
</reference>
<feature type="compositionally biased region" description="Polar residues" evidence="9">
    <location>
        <begin position="594"/>
        <end position="607"/>
    </location>
</feature>
<feature type="transmembrane region" description="Helical" evidence="10">
    <location>
        <begin position="173"/>
        <end position="196"/>
    </location>
</feature>
<feature type="transmembrane region" description="Helical" evidence="10">
    <location>
        <begin position="451"/>
        <end position="474"/>
    </location>
</feature>
<comment type="subcellular location">
    <subcellularLocation>
        <location evidence="1">Cell membrane</location>
        <topology evidence="1">Multi-pass membrane protein</topology>
    </subcellularLocation>
</comment>
<dbReference type="SUPFAM" id="SSF103473">
    <property type="entry name" value="MFS general substrate transporter"/>
    <property type="match status" value="1"/>
</dbReference>
<evidence type="ECO:0000259" key="11">
    <source>
        <dbReference type="PROSITE" id="PS50850"/>
    </source>
</evidence>
<feature type="transmembrane region" description="Helical" evidence="10">
    <location>
        <begin position="237"/>
        <end position="258"/>
    </location>
</feature>
<dbReference type="Pfam" id="PF07690">
    <property type="entry name" value="MFS_1"/>
    <property type="match status" value="1"/>
</dbReference>
<sequence>MVFGATMAQFKAREAGDLSKVESSAHRKIPYWRLVADQGVVTQEIVDYPYPGSGTEEDPYSVTWIPDDPRNPMTFSNVKKWSITILVAIATLAVALVSSAYTGGMAEIQAEFQVDSEVATLGVSLFVLGFAVGPLLWAPLSEMFGRQVVFFGTYMALTAFNCGSAGSKNIWTLIILRFFAGSFGSSPFTNAGGVIADMFTAKNRGVAMSMFAVAPFLGPVIGPIIGGFLGMNAGWRWVMGFLGAFSGAVWIMGTVLVPETYAPVLLRRRAERLSKISGKVYRSQLDIEQGKMSPRDAFATALSRPWILLFREPIVFLLSLYMAIVYGTLYMLFAAYPIVFQFVRGWNQGVGSLPFLGIMVGMLLAVAYNFIDNRRYVKTQAKHGGFAPPESRLPPCMVASIAIPVGLFWFAWTNYPSVHWMAPVAAGVPFGFGMVLVFLGIMSYLIDTYTIFAASVLAANSVMRSVFGAVFPLFTTYMYEDLGIHWASSIPAFLAVACVPFPFLFYKYGHTIRSRCKFAAQSEAFMRKMVEQVKTTTYDGAADDEQAKRTATYDGAADEEPKETDVEGYDRTEAPAPSRAVSDGSLSDVEELPTMQQIRSKASTRTVGSHHASAYDGNPYDIDLITTPNPASNKTTPPPPDAGTPATTPSPSTTAPPSPATIPAGSGSRRTLRQVIVQGPLGNLGRAYSRVQARRPYATQLWSSVIVYLCGDLSAQYFFPPGGGKPVQQGGGGGGYDPWRTLRHLTVGATSSIPSYNWFMFLHHNFNFTSKFLSILTKVCVQQAVFTPVFNTYFFSVHSLLSGASLEETWERLKKALPVSIVNSCKLWPGVTAFSFMYVAPQFRNIFSGCIAVGWQTYLSWLNQKAAREVEAAEVAAELASISSPSPVEASIVLKA</sequence>
<dbReference type="Pfam" id="PF04117">
    <property type="entry name" value="Mpv17_PMP22"/>
    <property type="match status" value="1"/>
</dbReference>
<dbReference type="OrthoDB" id="446368at2759"/>
<organism evidence="12 13">
    <name type="scientific">Aspergillus candidus</name>
    <dbReference type="NCBI Taxonomy" id="41067"/>
    <lineage>
        <taxon>Eukaryota</taxon>
        <taxon>Fungi</taxon>
        <taxon>Dikarya</taxon>
        <taxon>Ascomycota</taxon>
        <taxon>Pezizomycotina</taxon>
        <taxon>Eurotiomycetes</taxon>
        <taxon>Eurotiomycetidae</taxon>
        <taxon>Eurotiales</taxon>
        <taxon>Aspergillaceae</taxon>
        <taxon>Aspergillus</taxon>
        <taxon>Aspergillus subgen. Circumdati</taxon>
    </lineage>
</organism>
<evidence type="ECO:0000256" key="10">
    <source>
        <dbReference type="SAM" id="Phobius"/>
    </source>
</evidence>
<feature type="transmembrane region" description="Helical" evidence="10">
    <location>
        <begin position="118"/>
        <end position="136"/>
    </location>
</feature>
<dbReference type="EMBL" id="KZ559185">
    <property type="protein sequence ID" value="PLB34122.1"/>
    <property type="molecule type" value="Genomic_DNA"/>
</dbReference>
<protein>
    <submittedName>
        <fullName evidence="12">Putative MFS multidrug transporter</fullName>
    </submittedName>
</protein>
<evidence type="ECO:0000256" key="9">
    <source>
        <dbReference type="SAM" id="MobiDB-lite"/>
    </source>
</evidence>
<dbReference type="FunFam" id="1.20.1250.20:FF:000266">
    <property type="entry name" value="MFS multidrug transporter, putative"/>
    <property type="match status" value="1"/>
</dbReference>
<evidence type="ECO:0000256" key="4">
    <source>
        <dbReference type="ARBA" id="ARBA00022475"/>
    </source>
</evidence>
<dbReference type="Gene3D" id="1.20.1250.20">
    <property type="entry name" value="MFS general substrate transporter like domains"/>
    <property type="match status" value="1"/>
</dbReference>
<feature type="domain" description="Major facilitator superfamily (MFS) profile" evidence="11">
    <location>
        <begin position="83"/>
        <end position="515"/>
    </location>
</feature>
<feature type="transmembrane region" description="Helical" evidence="10">
    <location>
        <begin position="392"/>
        <end position="412"/>
    </location>
</feature>
<dbReference type="CDD" id="cd17323">
    <property type="entry name" value="MFS_Tpo1_MDR_like"/>
    <property type="match status" value="1"/>
</dbReference>
<keyword evidence="3" id="KW-0813">Transport</keyword>
<feature type="transmembrane region" description="Helical" evidence="10">
    <location>
        <begin position="486"/>
        <end position="506"/>
    </location>
</feature>
<accession>A0A2I2F0H3</accession>
<evidence type="ECO:0000256" key="1">
    <source>
        <dbReference type="ARBA" id="ARBA00004651"/>
    </source>
</evidence>
<proteinExistence type="inferred from homology"/>
<feature type="compositionally biased region" description="Low complexity" evidence="9">
    <location>
        <begin position="643"/>
        <end position="653"/>
    </location>
</feature>
<evidence type="ECO:0000256" key="5">
    <source>
        <dbReference type="ARBA" id="ARBA00022692"/>
    </source>
</evidence>
<dbReference type="InterPro" id="IPR036259">
    <property type="entry name" value="MFS_trans_sf"/>
</dbReference>